<dbReference type="Proteomes" id="UP000192656">
    <property type="component" value="Unassembled WGS sequence"/>
</dbReference>
<dbReference type="AlphaFoldDB" id="A0A1W2CIG0"/>
<dbReference type="CDD" id="cd07067">
    <property type="entry name" value="HP_PGM_like"/>
    <property type="match status" value="1"/>
</dbReference>
<dbReference type="Pfam" id="PF00300">
    <property type="entry name" value="His_Phos_1"/>
    <property type="match status" value="1"/>
</dbReference>
<dbReference type="EMBL" id="FWXR01000010">
    <property type="protein sequence ID" value="SMC84970.1"/>
    <property type="molecule type" value="Genomic_DNA"/>
</dbReference>
<organism evidence="1 2">
    <name type="scientific">Fulvimarina manganoxydans</name>
    <dbReference type="NCBI Taxonomy" id="937218"/>
    <lineage>
        <taxon>Bacteria</taxon>
        <taxon>Pseudomonadati</taxon>
        <taxon>Pseudomonadota</taxon>
        <taxon>Alphaproteobacteria</taxon>
        <taxon>Hyphomicrobiales</taxon>
        <taxon>Aurantimonadaceae</taxon>
        <taxon>Fulvimarina</taxon>
    </lineage>
</organism>
<sequence>MTRILNHFAALFCAVVFITASLGNGKAQDDPYALAREPGIHLLMRHAIAPGTGDPANFELGDCSTQRNLSDEGRRQAEAIGARLKDNGVPIDVVLTSQWCRSRDTADRLSVAPVEDAPFLNSFFRDRGSADAQTQDALARIEALDAAGEKAVLVTHQVNITALTDVFPRSGEIILVSRNENGDLESRGRITP</sequence>
<protein>
    <submittedName>
        <fullName evidence="1">Phosphohistidine phosphatase SixA</fullName>
    </submittedName>
</protein>
<proteinExistence type="predicted"/>
<name>A0A1W2CIG0_9HYPH</name>
<dbReference type="InterPro" id="IPR013078">
    <property type="entry name" value="His_Pase_superF_clade-1"/>
</dbReference>
<dbReference type="SUPFAM" id="SSF53254">
    <property type="entry name" value="Phosphoglycerate mutase-like"/>
    <property type="match status" value="1"/>
</dbReference>
<gene>
    <name evidence="1" type="ORF">SAMN06297251_11088</name>
</gene>
<evidence type="ECO:0000313" key="2">
    <source>
        <dbReference type="Proteomes" id="UP000192656"/>
    </source>
</evidence>
<dbReference type="InterPro" id="IPR029033">
    <property type="entry name" value="His_PPase_superfam"/>
</dbReference>
<reference evidence="1 2" key="1">
    <citation type="submission" date="2017-04" db="EMBL/GenBank/DDBJ databases">
        <authorList>
            <person name="Afonso C.L."/>
            <person name="Miller P.J."/>
            <person name="Scott M.A."/>
            <person name="Spackman E."/>
            <person name="Goraichik I."/>
            <person name="Dimitrov K.M."/>
            <person name="Suarez D.L."/>
            <person name="Swayne D.E."/>
        </authorList>
    </citation>
    <scope>NUCLEOTIDE SEQUENCE [LARGE SCALE GENOMIC DNA]</scope>
    <source>
        <strain evidence="1 2">CGMCC 1.10972</strain>
    </source>
</reference>
<dbReference type="Gene3D" id="3.40.50.1240">
    <property type="entry name" value="Phosphoglycerate mutase-like"/>
    <property type="match status" value="1"/>
</dbReference>
<keyword evidence="2" id="KW-1185">Reference proteome</keyword>
<accession>A0A1W2CIG0</accession>
<dbReference type="RefSeq" id="WP_244556928.1">
    <property type="nucleotide sequence ID" value="NZ_FWXR01000010.1"/>
</dbReference>
<evidence type="ECO:0000313" key="1">
    <source>
        <dbReference type="EMBL" id="SMC84970.1"/>
    </source>
</evidence>
<dbReference type="STRING" id="937218.SAMN06297251_11088"/>